<dbReference type="Gene3D" id="3.40.30.10">
    <property type="entry name" value="Glutaredoxin"/>
    <property type="match status" value="1"/>
</dbReference>
<dbReference type="SUPFAM" id="SSF47616">
    <property type="entry name" value="GST C-terminal domain-like"/>
    <property type="match status" value="1"/>
</dbReference>
<dbReference type="InterPro" id="IPR036282">
    <property type="entry name" value="Glutathione-S-Trfase_C_sf"/>
</dbReference>
<evidence type="ECO:0000256" key="1">
    <source>
        <dbReference type="ARBA" id="ARBA00023002"/>
    </source>
</evidence>
<dbReference type="SUPFAM" id="SSF52833">
    <property type="entry name" value="Thioredoxin-like"/>
    <property type="match status" value="1"/>
</dbReference>
<dbReference type="Pfam" id="PF13410">
    <property type="entry name" value="GST_C_2"/>
    <property type="match status" value="1"/>
</dbReference>
<evidence type="ECO:0008006" key="6">
    <source>
        <dbReference type="Google" id="ProtNLM"/>
    </source>
</evidence>
<dbReference type="PROSITE" id="PS50404">
    <property type="entry name" value="GST_NTER"/>
    <property type="match status" value="1"/>
</dbReference>
<dbReference type="AlphaFoldDB" id="A0AAD6XHR2"/>
<evidence type="ECO:0000259" key="2">
    <source>
        <dbReference type="PROSITE" id="PS50404"/>
    </source>
</evidence>
<dbReference type="InterPro" id="IPR040079">
    <property type="entry name" value="Glutathione_S-Trfase"/>
</dbReference>
<dbReference type="SFLD" id="SFLDS00019">
    <property type="entry name" value="Glutathione_Transferase_(cytos"/>
    <property type="match status" value="1"/>
</dbReference>
<dbReference type="InterPro" id="IPR004045">
    <property type="entry name" value="Glutathione_S-Trfase_N"/>
</dbReference>
<dbReference type="PROSITE" id="PS50405">
    <property type="entry name" value="GST_CTER"/>
    <property type="match status" value="1"/>
</dbReference>
<dbReference type="SFLD" id="SFLDG00358">
    <property type="entry name" value="Main_(cytGST)"/>
    <property type="match status" value="1"/>
</dbReference>
<keyword evidence="1" id="KW-0560">Oxidoreductase</keyword>
<reference evidence="4" key="1">
    <citation type="submission" date="2023-03" db="EMBL/GenBank/DDBJ databases">
        <title>Massive genome expansion in bonnet fungi (Mycena s.s.) driven by repeated elements and novel gene families across ecological guilds.</title>
        <authorList>
            <consortium name="Lawrence Berkeley National Laboratory"/>
            <person name="Harder C.B."/>
            <person name="Miyauchi S."/>
            <person name="Viragh M."/>
            <person name="Kuo A."/>
            <person name="Thoen E."/>
            <person name="Andreopoulos B."/>
            <person name="Lu D."/>
            <person name="Skrede I."/>
            <person name="Drula E."/>
            <person name="Henrissat B."/>
            <person name="Morin E."/>
            <person name="Kohler A."/>
            <person name="Barry K."/>
            <person name="LaButti K."/>
            <person name="Morin E."/>
            <person name="Salamov A."/>
            <person name="Lipzen A."/>
            <person name="Mereny Z."/>
            <person name="Hegedus B."/>
            <person name="Baldrian P."/>
            <person name="Stursova M."/>
            <person name="Weitz H."/>
            <person name="Taylor A."/>
            <person name="Grigoriev I.V."/>
            <person name="Nagy L.G."/>
            <person name="Martin F."/>
            <person name="Kauserud H."/>
        </authorList>
    </citation>
    <scope>NUCLEOTIDE SEQUENCE</scope>
    <source>
        <strain evidence="4">CBHHK173m</strain>
    </source>
</reference>
<keyword evidence="5" id="KW-1185">Reference proteome</keyword>
<dbReference type="InterPro" id="IPR010987">
    <property type="entry name" value="Glutathione-S-Trfase_C-like"/>
</dbReference>
<dbReference type="PRINTS" id="PR01625">
    <property type="entry name" value="GSTRNSFRASEO"/>
</dbReference>
<feature type="domain" description="GST N-terminal" evidence="2">
    <location>
        <begin position="33"/>
        <end position="125"/>
    </location>
</feature>
<accession>A0AAD6XHR2</accession>
<protein>
    <recommendedName>
        <fullName evidence="6">Glutathione S-transferase</fullName>
    </recommendedName>
</protein>
<evidence type="ECO:0000259" key="3">
    <source>
        <dbReference type="PROSITE" id="PS50405"/>
    </source>
</evidence>
<proteinExistence type="predicted"/>
<dbReference type="Gene3D" id="1.20.1050.10">
    <property type="match status" value="1"/>
</dbReference>
<evidence type="ECO:0000313" key="4">
    <source>
        <dbReference type="EMBL" id="KAJ7075660.1"/>
    </source>
</evidence>
<evidence type="ECO:0000313" key="5">
    <source>
        <dbReference type="Proteomes" id="UP001222325"/>
    </source>
</evidence>
<dbReference type="PANTHER" id="PTHR43968">
    <property type="match status" value="1"/>
</dbReference>
<dbReference type="PANTHER" id="PTHR43968:SF6">
    <property type="entry name" value="GLUTATHIONE S-TRANSFERASE OMEGA"/>
    <property type="match status" value="1"/>
</dbReference>
<dbReference type="EMBL" id="JARJCN010000091">
    <property type="protein sequence ID" value="KAJ7075660.1"/>
    <property type="molecule type" value="Genomic_DNA"/>
</dbReference>
<organism evidence="4 5">
    <name type="scientific">Mycena belliarum</name>
    <dbReference type="NCBI Taxonomy" id="1033014"/>
    <lineage>
        <taxon>Eukaryota</taxon>
        <taxon>Fungi</taxon>
        <taxon>Dikarya</taxon>
        <taxon>Basidiomycota</taxon>
        <taxon>Agaricomycotina</taxon>
        <taxon>Agaricomycetes</taxon>
        <taxon>Agaricomycetidae</taxon>
        <taxon>Agaricales</taxon>
        <taxon>Marasmiineae</taxon>
        <taxon>Mycenaceae</taxon>
        <taxon>Mycena</taxon>
    </lineage>
</organism>
<sequence>MEDALCKVMVMSSSLNLARFASYLNRPTPIMPERLTLYTAKSCPFAHRVEIALAEAKADFKTYEIQDLRNKPQWYIDKVNPASKVPAIAYGGPDVPLDQPSPESLKLTESLILVELVADLFPSSNLLPTDPILRAKSRYFTEVVQSKLVPAWIGAIFSGGPLEPLYAALEAVQALLPADKPYALGDAYSAADVTVTPFLARMEVALKNDTGTFKEGEGIKAAEIIFFSERFARLARYLEALKARESFKTFNTDYITEKYRFWVAERTASHH</sequence>
<dbReference type="GO" id="GO:0005737">
    <property type="term" value="C:cytoplasm"/>
    <property type="evidence" value="ECO:0007669"/>
    <property type="project" value="InterPro"/>
</dbReference>
<dbReference type="Proteomes" id="UP001222325">
    <property type="component" value="Unassembled WGS sequence"/>
</dbReference>
<feature type="domain" description="GST C-terminal" evidence="3">
    <location>
        <begin position="130"/>
        <end position="262"/>
    </location>
</feature>
<dbReference type="GO" id="GO:0004364">
    <property type="term" value="F:glutathione transferase activity"/>
    <property type="evidence" value="ECO:0007669"/>
    <property type="project" value="InterPro"/>
</dbReference>
<name>A0AAD6XHR2_9AGAR</name>
<dbReference type="CDD" id="cd00570">
    <property type="entry name" value="GST_N_family"/>
    <property type="match status" value="1"/>
</dbReference>
<dbReference type="InterPro" id="IPR036249">
    <property type="entry name" value="Thioredoxin-like_sf"/>
</dbReference>
<dbReference type="GO" id="GO:0045174">
    <property type="term" value="F:glutathione dehydrogenase (ascorbate) activity"/>
    <property type="evidence" value="ECO:0007669"/>
    <property type="project" value="UniProtKB-ARBA"/>
</dbReference>
<gene>
    <name evidence="4" type="ORF">B0H15DRAFT_866247</name>
</gene>
<dbReference type="InterPro" id="IPR050983">
    <property type="entry name" value="GST_Omega/HSP26"/>
</dbReference>
<dbReference type="InterPro" id="IPR005442">
    <property type="entry name" value="GST_omega"/>
</dbReference>
<comment type="caution">
    <text evidence="4">The sequence shown here is derived from an EMBL/GenBank/DDBJ whole genome shotgun (WGS) entry which is preliminary data.</text>
</comment>
<dbReference type="Pfam" id="PF13409">
    <property type="entry name" value="GST_N_2"/>
    <property type="match status" value="1"/>
</dbReference>